<evidence type="ECO:0000256" key="1">
    <source>
        <dbReference type="ARBA" id="ARBA00022536"/>
    </source>
</evidence>
<organism evidence="8 9">
    <name type="scientific">Halocaridina rubra</name>
    <name type="common">Hawaiian red shrimp</name>
    <dbReference type="NCBI Taxonomy" id="373956"/>
    <lineage>
        <taxon>Eukaryota</taxon>
        <taxon>Metazoa</taxon>
        <taxon>Ecdysozoa</taxon>
        <taxon>Arthropoda</taxon>
        <taxon>Crustacea</taxon>
        <taxon>Multicrustacea</taxon>
        <taxon>Malacostraca</taxon>
        <taxon>Eumalacostraca</taxon>
        <taxon>Eucarida</taxon>
        <taxon>Decapoda</taxon>
        <taxon>Pleocyemata</taxon>
        <taxon>Caridea</taxon>
        <taxon>Atyoidea</taxon>
        <taxon>Atyidae</taxon>
        <taxon>Halocaridina</taxon>
    </lineage>
</organism>
<evidence type="ECO:0000256" key="5">
    <source>
        <dbReference type="PROSITE-ProRule" id="PRU00076"/>
    </source>
</evidence>
<dbReference type="InterPro" id="IPR000152">
    <property type="entry name" value="EGF-type_Asp/Asn_hydroxyl_site"/>
</dbReference>
<dbReference type="CDD" id="cd00054">
    <property type="entry name" value="EGF_CA"/>
    <property type="match status" value="1"/>
</dbReference>
<keyword evidence="4" id="KW-1015">Disulfide bond</keyword>
<evidence type="ECO:0000313" key="9">
    <source>
        <dbReference type="Proteomes" id="UP001381693"/>
    </source>
</evidence>
<keyword evidence="2 6" id="KW-0732">Signal</keyword>
<dbReference type="InterPro" id="IPR001881">
    <property type="entry name" value="EGF-like_Ca-bd_dom"/>
</dbReference>
<feature type="domain" description="EGF-like" evidence="7">
    <location>
        <begin position="91"/>
        <end position="129"/>
    </location>
</feature>
<dbReference type="InterPro" id="IPR016187">
    <property type="entry name" value="CTDL_fold"/>
</dbReference>
<dbReference type="CDD" id="cd00037">
    <property type="entry name" value="CLECT"/>
    <property type="match status" value="1"/>
</dbReference>
<comment type="caution">
    <text evidence="8">The sequence shown here is derived from an EMBL/GenBank/DDBJ whole genome shotgun (WGS) entry which is preliminary data.</text>
</comment>
<evidence type="ECO:0000256" key="6">
    <source>
        <dbReference type="SAM" id="SignalP"/>
    </source>
</evidence>
<dbReference type="Gene3D" id="2.10.25.10">
    <property type="entry name" value="Laminin"/>
    <property type="match status" value="1"/>
</dbReference>
<feature type="chain" id="PRO_5043033581" evidence="6">
    <location>
        <begin position="31"/>
        <end position="293"/>
    </location>
</feature>
<dbReference type="SMART" id="SM00179">
    <property type="entry name" value="EGF_CA"/>
    <property type="match status" value="1"/>
</dbReference>
<proteinExistence type="predicted"/>
<dbReference type="InterPro" id="IPR052235">
    <property type="entry name" value="Nephronectin_domain"/>
</dbReference>
<feature type="signal peptide" evidence="6">
    <location>
        <begin position="1"/>
        <end position="30"/>
    </location>
</feature>
<dbReference type="InterPro" id="IPR018097">
    <property type="entry name" value="EGF_Ca-bd_CS"/>
</dbReference>
<keyword evidence="9" id="KW-1185">Reference proteome</keyword>
<sequence>MTRLFYSHLIRGALNMKILFFALHILCSLAQESCQRLPAVTEGKCRTLADCPFLSRIAAQVSPNEFIQRYGGCGLRDGNLRFCCPLNNATDIDECALGIHKCHAYATCTNIVGSYTCQCRPAYRGNGFSCAGQPCAPPSVRAGGLGCVFTLRSFMSGEGAQRMCQRSGGRLLEDITKADLSVLANIVKGSSGLFWIGMRNSRWMSSQKDIPADISISGSAGSVFGQSCGFIAPSASQLLSNVGGVPGFGGLIGFDMLCGLAGFPSCDGSQEEATVQIAQGPCNVPGSAICQRL</sequence>
<dbReference type="PROSITE" id="PS50026">
    <property type="entry name" value="EGF_3"/>
    <property type="match status" value="1"/>
</dbReference>
<reference evidence="8 9" key="1">
    <citation type="submission" date="2023-11" db="EMBL/GenBank/DDBJ databases">
        <title>Halocaridina rubra genome assembly.</title>
        <authorList>
            <person name="Smith C."/>
        </authorList>
    </citation>
    <scope>NUCLEOTIDE SEQUENCE [LARGE SCALE GENOMIC DNA]</scope>
    <source>
        <strain evidence="8">EP-1</strain>
        <tissue evidence="8">Whole</tissue>
    </source>
</reference>
<dbReference type="Proteomes" id="UP001381693">
    <property type="component" value="Unassembled WGS sequence"/>
</dbReference>
<evidence type="ECO:0000256" key="2">
    <source>
        <dbReference type="ARBA" id="ARBA00022729"/>
    </source>
</evidence>
<protein>
    <submittedName>
        <fullName evidence="8">Mucin-4</fullName>
    </submittedName>
</protein>
<dbReference type="SUPFAM" id="SSF56436">
    <property type="entry name" value="C-type lectin-like"/>
    <property type="match status" value="1"/>
</dbReference>
<evidence type="ECO:0000256" key="4">
    <source>
        <dbReference type="ARBA" id="ARBA00023157"/>
    </source>
</evidence>
<evidence type="ECO:0000259" key="7">
    <source>
        <dbReference type="PROSITE" id="PS50026"/>
    </source>
</evidence>
<dbReference type="PROSITE" id="PS01187">
    <property type="entry name" value="EGF_CA"/>
    <property type="match status" value="1"/>
</dbReference>
<dbReference type="GO" id="GO:0005509">
    <property type="term" value="F:calcium ion binding"/>
    <property type="evidence" value="ECO:0007669"/>
    <property type="project" value="InterPro"/>
</dbReference>
<dbReference type="Pfam" id="PF12947">
    <property type="entry name" value="EGF_3"/>
    <property type="match status" value="1"/>
</dbReference>
<comment type="caution">
    <text evidence="5">Lacks conserved residue(s) required for the propagation of feature annotation.</text>
</comment>
<dbReference type="AlphaFoldDB" id="A0AAN9A8U4"/>
<dbReference type="PANTHER" id="PTHR24050">
    <property type="entry name" value="PA14 DOMAIN-CONTAINING PROTEIN"/>
    <property type="match status" value="1"/>
</dbReference>
<dbReference type="InterPro" id="IPR000742">
    <property type="entry name" value="EGF"/>
</dbReference>
<dbReference type="FunFam" id="2.10.25.10:FF:000038">
    <property type="entry name" value="Fibrillin 2"/>
    <property type="match status" value="1"/>
</dbReference>
<dbReference type="PROSITE" id="PS00010">
    <property type="entry name" value="ASX_HYDROXYL"/>
    <property type="match status" value="1"/>
</dbReference>
<evidence type="ECO:0000313" key="8">
    <source>
        <dbReference type="EMBL" id="KAK7078848.1"/>
    </source>
</evidence>
<name>A0AAN9A8U4_HALRR</name>
<evidence type="ECO:0000256" key="3">
    <source>
        <dbReference type="ARBA" id="ARBA00022737"/>
    </source>
</evidence>
<dbReference type="PANTHER" id="PTHR24050:SF28">
    <property type="entry name" value="UROMODULIN-LIKE"/>
    <property type="match status" value="1"/>
</dbReference>
<dbReference type="EMBL" id="JAXCGZ010007647">
    <property type="protein sequence ID" value="KAK7078848.1"/>
    <property type="molecule type" value="Genomic_DNA"/>
</dbReference>
<accession>A0AAN9A8U4</accession>
<gene>
    <name evidence="8" type="primary">MUC4</name>
    <name evidence="8" type="ORF">SK128_006803</name>
</gene>
<keyword evidence="3" id="KW-0677">Repeat</keyword>
<dbReference type="InterPro" id="IPR024731">
    <property type="entry name" value="NELL2-like_EGF"/>
</dbReference>
<keyword evidence="1 5" id="KW-0245">EGF-like domain</keyword>